<evidence type="ECO:0000256" key="2">
    <source>
        <dbReference type="SAM" id="SignalP"/>
    </source>
</evidence>
<dbReference type="InterPro" id="IPR051172">
    <property type="entry name" value="Chlamydia_OmcB"/>
</dbReference>
<dbReference type="InterPro" id="IPR054215">
    <property type="entry name" value="DUF6923"/>
</dbReference>
<sequence>MTPIRHRTICFRRVFAALLAWLAFAAVVLAHGAWLGGGGISLTPASKATIRANLDAGAPPISNGDIIEVIADFPVITDGTLDGPGGYATIYVPGGTEVVGASITDATGNAVPAKPARASTGSGVSKGWGPKGQQIFDISVNGWNPSDTSQCELAGFSTADCNAGLAYTYGDTGIFYSTRSDTQLFANGSPIATLENGYLVNPTNGKPWPSVGGTGTPRVHNKWDAVQINAFGSGGTIDPNGFTIAEETSITGGRGTTPFRAGSPVAGPESGADWDRYGVTGPWNRIRYDGSCRADDPAIAGPDGPATGAGSVFPETLDPGVNTVEVCTPTTDGFDLNTTDATALPAETNAVRYAFGGIAENEVYYAALRLRITDVGQIGYINAEGHGGDSAEGAAAGNDNPWRYWVAGTSAVSPAGPDDLYTSIEISAVNGSPYTGGDIPQGATLTYRVSYVNVSLSPMTNVVSSVDLPAQTTSTANFRVVSGADIRPAGQPAGGTFTFAPIPTLDGLGSGAIEFDVFTSAVSGETVTANTDIVSDEGGIDSDTVTTNVTPAPVDTMPICNGSRVSIIDWASDAPALMNSTTNVSRFGVDATVTLTDASAPLRASGVGTANELYATSYGGNPILTQRYSTTDISFSVPMNAVQFYVTSLDLDESVTVYGERGGQRIQPAIADGPLSAPMLRQANADGSVLGERNNSFSTAALPENFAVLIGFGVPVDRIVFSHGPRQNNGANFASSMQVTDIQACADFTDAPSALIDTFHSVDANFAFYLGGGVSGDAGPGNSNDANSDDDDDGVNIPPLVQGFIATVETAVTGAQGNLTGWIDYNGNGVFEENTAEEVATDLVDDGLGVDEVAGDGLIQFEVIVPGDAVLSQTFARFRWSSAPGLRVGDVAPDGEVEDYPINIGAAPLVDRGDAPASYGDPLHIIADTGVAGTYLGDIPPDPEAASQATADASGDDLDGNDDEDGAVIPQLYLGGTQQITVKVNEVTSVGGTMIGAVAYLQGWIDFDGNGQFDPADRIATDLQDGSANDKDGTLNGEIVFDVAVPGTATQLPTFARFRWSTSEGVVPVALDGEVEDYSVTISGDDPPVTCDNGLYQIATKKSTLKKLRFTDNGGSYTLNLQDIGASTQNLNAGWGYNELDGYIYGVRSGKAELWRIDGSGNFTQMPNLPNTAADGSNAGDILPNGVMVYKIDNSTWQLLDLADPNNPVDAGVLNLSQNVSALDFAANPVDGFIYGINASTDRVYRVSGNNGLPGTVLVTEFGPAIYNGSYGATFFDENGRFYAYDNNSNDIYLINTVTGNRQLLATSVDEEGGTNDGASCRGASPIPLSGFGGNVYIDENGSDIRDGGESNLGGGIRIDLYSDNGTPNDLSDDGFIGTTDTAADGTYSFIGLPTAATYRVEVDINDADLPPGSQIGTSNPLVNVTTDSTLSTTPRNFGFDPQFSDLSITKEAFRAGTSLPVTTASVGDLIDWRLSVTNNGPGSPSGVTVIEKIPNGYEYVSDTAPPTGDYYNSQNGVWFVDEILSGVTETISIRVRVTQGSDRTNVAEIIASSLPDLDSDPDTGIFTDDLNDGLADDDEASVTIGLGVASRLLSGQLFIDNGAGGATAHDGTRTGQEGAASDSTLQILDDAGLLLASPKIGADGRWTYALAETYSGSITLSAVPSQTQTTISETSAPLPGTSNPDPHDGSFSFVPASGTSYGQLDIGLIRLPTLTQDQSSSIEPGQVVLLPHLYSATTAGTLDFSYTQVAQAPAGAFSVSLYHDTDCNGTPDTPVSTPMGVAAGETVCLISRITASAGAGPGSSISYRLNATTAFADTTKSYTDFDTDRLLVGAGTGQLILVKTVRNETQGTPEGTSNSGALGDILEYRITLLNPSPANATDIIIYDRTPPYTRLAAPVPSPVAVSPALSCSVSVPASNSSGYSGPLRWDCAGHHGAGAEGSVTFRVQISP</sequence>
<dbReference type="OrthoDB" id="1204817at2"/>
<dbReference type="NCBIfam" id="TIGR01451">
    <property type="entry name" value="B_ant_repeat"/>
    <property type="match status" value="1"/>
</dbReference>
<evidence type="ECO:0000259" key="3">
    <source>
        <dbReference type="Pfam" id="PF01345"/>
    </source>
</evidence>
<comment type="caution">
    <text evidence="6">The sequence shown here is derived from an EMBL/GenBank/DDBJ whole genome shotgun (WGS) entry which is preliminary data.</text>
</comment>
<dbReference type="RefSeq" id="WP_159964091.1">
    <property type="nucleotide sequence ID" value="NZ_APKE01000010.1"/>
</dbReference>
<reference evidence="6" key="1">
    <citation type="submission" date="2013-03" db="EMBL/GenBank/DDBJ databases">
        <title>Genome Sequence of the Profundibacterium mesophilum strain KAUST100406-0324T from Red Sea, a novel genus in the family Rhodobacteraceae.</title>
        <authorList>
            <person name="Essack M."/>
            <person name="Alam I."/>
            <person name="Lafi F."/>
            <person name="Alawi W."/>
            <person name="Kamanu F."/>
            <person name="Al-Suwailem A."/>
            <person name="Lee O.O."/>
            <person name="Xu Y."/>
            <person name="Bajic V."/>
            <person name="Qian P.-Y."/>
            <person name="Archer J."/>
        </authorList>
    </citation>
    <scope>NUCLEOTIDE SEQUENCE</scope>
    <source>
        <strain evidence="6">KAUST100406-0324</strain>
    </source>
</reference>
<feature type="domain" description="DUF6923" evidence="5">
    <location>
        <begin position="1104"/>
        <end position="1322"/>
    </location>
</feature>
<feature type="signal peptide" evidence="2">
    <location>
        <begin position="1"/>
        <end position="25"/>
    </location>
</feature>
<dbReference type="InterPro" id="IPR001434">
    <property type="entry name" value="OmcB-like_DUF11"/>
</dbReference>
<feature type="region of interest" description="Disordered" evidence="1">
    <location>
        <begin position="936"/>
        <end position="967"/>
    </location>
</feature>
<protein>
    <recommendedName>
        <fullName evidence="8">DUF11 domain-containing protein</fullName>
    </recommendedName>
</protein>
<feature type="domain" description="GEVED" evidence="4">
    <location>
        <begin position="818"/>
        <end position="903"/>
    </location>
</feature>
<proteinExistence type="predicted"/>
<evidence type="ECO:0000259" key="5">
    <source>
        <dbReference type="Pfam" id="PF21959"/>
    </source>
</evidence>
<evidence type="ECO:0000313" key="7">
    <source>
        <dbReference type="Proteomes" id="UP000698242"/>
    </source>
</evidence>
<dbReference type="Proteomes" id="UP000698242">
    <property type="component" value="Unassembled WGS sequence"/>
</dbReference>
<evidence type="ECO:0000256" key="1">
    <source>
        <dbReference type="SAM" id="MobiDB-lite"/>
    </source>
</evidence>
<dbReference type="InterPro" id="IPR045474">
    <property type="entry name" value="GEVED"/>
</dbReference>
<feature type="compositionally biased region" description="Polar residues" evidence="1">
    <location>
        <begin position="1667"/>
        <end position="1685"/>
    </location>
</feature>
<feature type="region of interest" description="Disordered" evidence="1">
    <location>
        <begin position="1667"/>
        <end position="1686"/>
    </location>
</feature>
<dbReference type="PANTHER" id="PTHR34819:SF3">
    <property type="entry name" value="CELL SURFACE PROTEIN"/>
    <property type="match status" value="1"/>
</dbReference>
<dbReference type="Pfam" id="PF20009">
    <property type="entry name" value="GEVED"/>
    <property type="match status" value="2"/>
</dbReference>
<dbReference type="EMBL" id="APKE01000010">
    <property type="protein sequence ID" value="KAF0676870.1"/>
    <property type="molecule type" value="Genomic_DNA"/>
</dbReference>
<dbReference type="PANTHER" id="PTHR34819">
    <property type="entry name" value="LARGE CYSTEINE-RICH PERIPLASMIC PROTEIN OMCB"/>
    <property type="match status" value="1"/>
</dbReference>
<organism evidence="6 7">
    <name type="scientific">Profundibacterium mesophilum KAUST100406-0324</name>
    <dbReference type="NCBI Taxonomy" id="1037889"/>
    <lineage>
        <taxon>Bacteria</taxon>
        <taxon>Pseudomonadati</taxon>
        <taxon>Pseudomonadota</taxon>
        <taxon>Alphaproteobacteria</taxon>
        <taxon>Rhodobacterales</taxon>
        <taxon>Roseobacteraceae</taxon>
        <taxon>Profundibacterium</taxon>
    </lineage>
</organism>
<dbReference type="Pfam" id="PF01345">
    <property type="entry name" value="DUF11"/>
    <property type="match status" value="1"/>
</dbReference>
<accession>A0A921NWS6</accession>
<dbReference type="Pfam" id="PF21959">
    <property type="entry name" value="DUF6923"/>
    <property type="match status" value="1"/>
</dbReference>
<feature type="compositionally biased region" description="Acidic residues" evidence="1">
    <location>
        <begin position="954"/>
        <end position="966"/>
    </location>
</feature>
<dbReference type="SUPFAM" id="SSF63825">
    <property type="entry name" value="YWTD domain"/>
    <property type="match status" value="1"/>
</dbReference>
<feature type="region of interest" description="Disordered" evidence="1">
    <location>
        <begin position="250"/>
        <end position="273"/>
    </location>
</feature>
<dbReference type="InterPro" id="IPR047589">
    <property type="entry name" value="DUF11_rpt"/>
</dbReference>
<dbReference type="InterPro" id="IPR013783">
    <property type="entry name" value="Ig-like_fold"/>
</dbReference>
<keyword evidence="2" id="KW-0732">Signal</keyword>
<feature type="chain" id="PRO_5037402232" description="DUF11 domain-containing protein" evidence="2">
    <location>
        <begin position="26"/>
        <end position="1952"/>
    </location>
</feature>
<feature type="domain" description="DUF11" evidence="3">
    <location>
        <begin position="1446"/>
        <end position="1564"/>
    </location>
</feature>
<keyword evidence="7" id="KW-1185">Reference proteome</keyword>
<dbReference type="SUPFAM" id="SSF117074">
    <property type="entry name" value="Hypothetical protein PA1324"/>
    <property type="match status" value="1"/>
</dbReference>
<evidence type="ECO:0000313" key="6">
    <source>
        <dbReference type="EMBL" id="KAF0676870.1"/>
    </source>
</evidence>
<feature type="domain" description="GEVED" evidence="4">
    <location>
        <begin position="1000"/>
        <end position="1081"/>
    </location>
</feature>
<dbReference type="Gene3D" id="2.60.40.10">
    <property type="entry name" value="Immunoglobulins"/>
    <property type="match status" value="1"/>
</dbReference>
<name>A0A921NWS6_9RHOB</name>
<evidence type="ECO:0008006" key="8">
    <source>
        <dbReference type="Google" id="ProtNLM"/>
    </source>
</evidence>
<gene>
    <name evidence="6" type="ORF">PMES_00666</name>
</gene>
<evidence type="ECO:0000259" key="4">
    <source>
        <dbReference type="Pfam" id="PF20009"/>
    </source>
</evidence>